<evidence type="ECO:0000313" key="2">
    <source>
        <dbReference type="Proteomes" id="UP000287872"/>
    </source>
</evidence>
<keyword evidence="2" id="KW-1185">Reference proteome</keyword>
<reference evidence="1 2" key="1">
    <citation type="submission" date="2018-11" db="EMBL/GenBank/DDBJ databases">
        <title>Genome sequencing and assembly of Clostridium tagluense strain A121.</title>
        <authorList>
            <person name="Murakami T."/>
            <person name="Segawa T."/>
            <person name="Shcherbakova V.A."/>
            <person name="Mori H."/>
            <person name="Yoshimura Y."/>
        </authorList>
    </citation>
    <scope>NUCLEOTIDE SEQUENCE [LARGE SCALE GENOMIC DNA]</scope>
    <source>
        <strain evidence="1 2">A121</strain>
    </source>
</reference>
<organism evidence="1 2">
    <name type="scientific">Clostridium tagluense</name>
    <dbReference type="NCBI Taxonomy" id="360422"/>
    <lineage>
        <taxon>Bacteria</taxon>
        <taxon>Bacillati</taxon>
        <taxon>Bacillota</taxon>
        <taxon>Clostridia</taxon>
        <taxon>Eubacteriales</taxon>
        <taxon>Clostridiaceae</taxon>
        <taxon>Clostridium</taxon>
    </lineage>
</organism>
<dbReference type="RefSeq" id="WP_125005452.1">
    <property type="nucleotide sequence ID" value="NZ_BHYK01000037.1"/>
</dbReference>
<proteinExistence type="predicted"/>
<name>A0A401UST6_9CLOT</name>
<evidence type="ECO:0000313" key="1">
    <source>
        <dbReference type="EMBL" id="GCD12620.1"/>
    </source>
</evidence>
<accession>A0A401UST6</accession>
<sequence>MRFENVQYKVYAYNELSARAKEKALQDFCNDEDYIGADNEKSLDKFSEIFPVINLSWEYGDRNFINFDLDCEYEEIEKLTGVRLSKYLWNNYKTDLFQGKFFSLWSKTEKSKTNPKVGELKIRHSKTIKDNCCVMTGYYVDEALLTPIYEFMNKPNDNITFKGLIAKCLNSWVKCCNEDYNFHYSEESFQENCDSNNWEFLISGKMY</sequence>
<dbReference type="OrthoDB" id="1037732at2"/>
<dbReference type="Proteomes" id="UP000287872">
    <property type="component" value="Unassembled WGS sequence"/>
</dbReference>
<gene>
    <name evidence="1" type="ORF">Ctaglu_42430</name>
</gene>
<dbReference type="EMBL" id="BHYK01000037">
    <property type="protein sequence ID" value="GCD12620.1"/>
    <property type="molecule type" value="Genomic_DNA"/>
</dbReference>
<protein>
    <submittedName>
        <fullName evidence="1">Uncharacterized protein</fullName>
    </submittedName>
</protein>
<comment type="caution">
    <text evidence="1">The sequence shown here is derived from an EMBL/GenBank/DDBJ whole genome shotgun (WGS) entry which is preliminary data.</text>
</comment>
<dbReference type="AlphaFoldDB" id="A0A401UST6"/>